<feature type="compositionally biased region" description="Polar residues" evidence="2">
    <location>
        <begin position="932"/>
        <end position="943"/>
    </location>
</feature>
<reference evidence="3 4" key="1">
    <citation type="submission" date="2017-12" db="EMBL/GenBank/DDBJ databases">
        <title>Comparative genomics of Botrytis spp.</title>
        <authorList>
            <person name="Valero-Jimenez C.A."/>
            <person name="Tapia P."/>
            <person name="Veloso J."/>
            <person name="Silva-Moreno E."/>
            <person name="Staats M."/>
            <person name="Valdes J.H."/>
            <person name="Van Kan J.A.L."/>
        </authorList>
    </citation>
    <scope>NUCLEOTIDE SEQUENCE [LARGE SCALE GENOMIC DNA]</scope>
    <source>
        <strain evidence="3 4">Be9601</strain>
    </source>
</reference>
<gene>
    <name evidence="3" type="ORF">BELL_0219g00080</name>
</gene>
<feature type="region of interest" description="Disordered" evidence="2">
    <location>
        <begin position="1"/>
        <end position="75"/>
    </location>
</feature>
<accession>A0A4Z1K1R8</accession>
<feature type="region of interest" description="Disordered" evidence="2">
    <location>
        <begin position="929"/>
        <end position="1031"/>
    </location>
</feature>
<feature type="compositionally biased region" description="Low complexity" evidence="2">
    <location>
        <begin position="1007"/>
        <end position="1019"/>
    </location>
</feature>
<keyword evidence="1" id="KW-0175">Coiled coil</keyword>
<dbReference type="EMBL" id="PQXM01000218">
    <property type="protein sequence ID" value="TGO75343.1"/>
    <property type="molecule type" value="Genomic_DNA"/>
</dbReference>
<comment type="caution">
    <text evidence="3">The sequence shown here is derived from an EMBL/GenBank/DDBJ whole genome shotgun (WGS) entry which is preliminary data.</text>
</comment>
<feature type="compositionally biased region" description="Polar residues" evidence="2">
    <location>
        <begin position="1"/>
        <end position="10"/>
    </location>
</feature>
<dbReference type="AlphaFoldDB" id="A0A4Z1K1R8"/>
<feature type="coiled-coil region" evidence="1">
    <location>
        <begin position="724"/>
        <end position="772"/>
    </location>
</feature>
<evidence type="ECO:0000313" key="4">
    <source>
        <dbReference type="Proteomes" id="UP000297229"/>
    </source>
</evidence>
<evidence type="ECO:0000256" key="1">
    <source>
        <dbReference type="SAM" id="Coils"/>
    </source>
</evidence>
<name>A0A4Z1K1R8_9HELO</name>
<feature type="compositionally biased region" description="Polar residues" evidence="2">
    <location>
        <begin position="975"/>
        <end position="993"/>
    </location>
</feature>
<keyword evidence="4" id="KW-1185">Reference proteome</keyword>
<evidence type="ECO:0000256" key="2">
    <source>
        <dbReference type="SAM" id="MobiDB-lite"/>
    </source>
</evidence>
<sequence>MASNVNNGSGQVERRVTRSGRAPTVRTQSENRRNRNSQVAAVAVAVADENEDEDETPAPRGRGSRNLPRSQRDTRDAFTRMIAPKLQIDRCKVELESAGQELLNEIRDLKSEEGLDVGLEIKRREQLLENGHKILEASRKAIAWIDARIKVYDSMTEKCAEKMKRYQQLLSTLSVDVQIMLERLLVERQGQVIELTRKNEELLKKVGVLTGKITDLTQNSSTTSIECDELKEFLQDNLSALKNQNKENIETEAIANYRKQYEQLSCRNEEISKQKGRVDGELMQSREESTRFREEKDRLFRENEELKNDITQHKLDYHNLSKDKEQVDSSLVTKSARITELEALLKEGQQSLQQEILKSSISNRFSITMDYELNASKVQLKETNEELMNVKSIAEQVPGLKARIEDLTKALEDSSEDQKLKKTLWDMDVEELEKELKSVKADNRSLNADVLERDSKITLLESELSNLESIRVSNEALLKEYSDSIITKDLYIENMISRIKNSDDIDRLTLEYDQKIKKLSADLEKAQKDYHNSRKIRDEDRGGHRITQEKAHLAKQKMLAEHIKAMAEKDHQLVEYRKEFKDKVSSLENLVSQQSRVISQQDNYKTQLKLEIQRLNNLVEVTQREVQITLQANLEYERQANEARSAVNEGSKDSAYFRGIISQLRHQVSGLHSELSQNKDSSKDVTLFKTKSADLEEIIRKLRRDASIETQRYTELSIEKEIRYNRLCDKKRQVEREVDSLQAEKLKISLKMEGLERDIKWAQERHNEYRAKNIKEGSELRGKISNLECQMESMKTSEEYKKCEDKVIQLEKSQLTSKLEMERLEERIKGMKTQDEYDTLARENNTEKLEMEKKIQKLQEEIQGMKTDEEYDTLARENNTEKLELEKKVEMLQEEVQGMKTKEEYETLVTEKNAEKLELEKKIEKLQEDLSKSTTSGSLTINTGVFGHGNGHNIQQSPQHFAMGPQSPSGDHMGIQQSPSPRTPGFQPSFQGFSTHGPPQHGPPQHGPSGSLSQSPQQGFFGTSPQFPMHPPVYGQSLPGFDAGSPMHPPVGFGAGPPMYPPVGMGIGVGPSPPPGINHPQGFQQPNPIPMQGQFGKFRLQPSPANGVYKFLVSGGVEGGVTTVNVLPLVRQRMIDQIAEWSRTQKGSNWFQLTPVSRSRCVDVRIKNIAYARAPSTSDDGDKFACKHCIIRQMPCVYIGNNGPVIAPLSLEDRFPGATPQSPGYYIRY</sequence>
<evidence type="ECO:0000313" key="3">
    <source>
        <dbReference type="EMBL" id="TGO75343.1"/>
    </source>
</evidence>
<dbReference type="Proteomes" id="UP000297229">
    <property type="component" value="Unassembled WGS sequence"/>
</dbReference>
<organism evidence="3 4">
    <name type="scientific">Botrytis elliptica</name>
    <dbReference type="NCBI Taxonomy" id="278938"/>
    <lineage>
        <taxon>Eukaryota</taxon>
        <taxon>Fungi</taxon>
        <taxon>Dikarya</taxon>
        <taxon>Ascomycota</taxon>
        <taxon>Pezizomycotina</taxon>
        <taxon>Leotiomycetes</taxon>
        <taxon>Helotiales</taxon>
        <taxon>Sclerotiniaceae</taxon>
        <taxon>Botrytis</taxon>
    </lineage>
</organism>
<proteinExistence type="predicted"/>
<protein>
    <submittedName>
        <fullName evidence="3">Uncharacterized protein</fullName>
    </submittedName>
</protein>
<feature type="coiled-coil region" evidence="1">
    <location>
        <begin position="422"/>
        <end position="449"/>
    </location>
</feature>
<dbReference type="STRING" id="278938.A0A4Z1K1R8"/>
<feature type="coiled-coil region" evidence="1">
    <location>
        <begin position="509"/>
        <end position="536"/>
    </location>
</feature>
<feature type="coiled-coil region" evidence="1">
    <location>
        <begin position="231"/>
        <end position="323"/>
    </location>
</feature>